<protein>
    <recommendedName>
        <fullName evidence="4">Scaffolding protein</fullName>
    </recommendedName>
</protein>
<proteinExistence type="predicted"/>
<keyword evidence="3" id="KW-1185">Reference proteome</keyword>
<dbReference type="Proteomes" id="UP000638043">
    <property type="component" value="Unassembled WGS sequence"/>
</dbReference>
<organism evidence="2 3">
    <name type="scientific">Microbacterium nanhaiense</name>
    <dbReference type="NCBI Taxonomy" id="1301026"/>
    <lineage>
        <taxon>Bacteria</taxon>
        <taxon>Bacillati</taxon>
        <taxon>Actinomycetota</taxon>
        <taxon>Actinomycetes</taxon>
        <taxon>Micrococcales</taxon>
        <taxon>Microbacteriaceae</taxon>
        <taxon>Microbacterium</taxon>
    </lineage>
</organism>
<gene>
    <name evidence="2" type="ORF">GCM10010910_01280</name>
</gene>
<feature type="compositionally biased region" description="Basic and acidic residues" evidence="1">
    <location>
        <begin position="60"/>
        <end position="89"/>
    </location>
</feature>
<evidence type="ECO:0008006" key="4">
    <source>
        <dbReference type="Google" id="ProtNLM"/>
    </source>
</evidence>
<feature type="region of interest" description="Disordered" evidence="1">
    <location>
        <begin position="169"/>
        <end position="209"/>
    </location>
</feature>
<evidence type="ECO:0000313" key="2">
    <source>
        <dbReference type="EMBL" id="GGO59104.1"/>
    </source>
</evidence>
<accession>A0ABQ2MZZ7</accession>
<sequence>MKRNAFGQLVLPPFVRTFADQDGTGGSGDDDDKGGKDFTPPASQEELDRIINKAVGRTHKQYEGVKEKAQKWDDFDAKRAGDDDAKTGERPSGVSESDVDKRIADALAAKDKELAIERVSDRLDKALEGRSFSASKLFSLDRSEFVKEDGKTVDADAIKDWVEKNSTAVEAPSNRRLRAQGGRSAGANGGSAQAGRDLFAETHKKSGKD</sequence>
<name>A0ABQ2MZZ7_9MICO</name>
<dbReference type="EMBL" id="BMMQ01000001">
    <property type="protein sequence ID" value="GGO59104.1"/>
    <property type="molecule type" value="Genomic_DNA"/>
</dbReference>
<evidence type="ECO:0000256" key="1">
    <source>
        <dbReference type="SAM" id="MobiDB-lite"/>
    </source>
</evidence>
<reference evidence="3" key="1">
    <citation type="journal article" date="2019" name="Int. J. Syst. Evol. Microbiol.">
        <title>The Global Catalogue of Microorganisms (GCM) 10K type strain sequencing project: providing services to taxonomists for standard genome sequencing and annotation.</title>
        <authorList>
            <consortium name="The Broad Institute Genomics Platform"/>
            <consortium name="The Broad Institute Genome Sequencing Center for Infectious Disease"/>
            <person name="Wu L."/>
            <person name="Ma J."/>
        </authorList>
    </citation>
    <scope>NUCLEOTIDE SEQUENCE [LARGE SCALE GENOMIC DNA]</scope>
    <source>
        <strain evidence="3">CGMCC 4.7181</strain>
    </source>
</reference>
<evidence type="ECO:0000313" key="3">
    <source>
        <dbReference type="Proteomes" id="UP000638043"/>
    </source>
</evidence>
<feature type="region of interest" description="Disordered" evidence="1">
    <location>
        <begin position="16"/>
        <end position="99"/>
    </location>
</feature>
<feature type="compositionally biased region" description="Basic and acidic residues" evidence="1">
    <location>
        <begin position="198"/>
        <end position="209"/>
    </location>
</feature>
<dbReference type="RefSeq" id="WP_188699407.1">
    <property type="nucleotide sequence ID" value="NZ_BMMQ01000001.1"/>
</dbReference>
<comment type="caution">
    <text evidence="2">The sequence shown here is derived from an EMBL/GenBank/DDBJ whole genome shotgun (WGS) entry which is preliminary data.</text>
</comment>